<dbReference type="AlphaFoldDB" id="A0A6C0BPK6"/>
<reference evidence="1" key="1">
    <citation type="journal article" date="2020" name="Nature">
        <title>Giant virus diversity and host interactions through global metagenomics.</title>
        <authorList>
            <person name="Schulz F."/>
            <person name="Roux S."/>
            <person name="Paez-Espino D."/>
            <person name="Jungbluth S."/>
            <person name="Walsh D.A."/>
            <person name="Denef V.J."/>
            <person name="McMahon K.D."/>
            <person name="Konstantinidis K.T."/>
            <person name="Eloe-Fadrosh E.A."/>
            <person name="Kyrpides N.C."/>
            <person name="Woyke T."/>
        </authorList>
    </citation>
    <scope>NUCLEOTIDE SEQUENCE</scope>
    <source>
        <strain evidence="1">GVMAG-M-3300018080-19</strain>
    </source>
</reference>
<evidence type="ECO:0000313" key="1">
    <source>
        <dbReference type="EMBL" id="QHS93539.1"/>
    </source>
</evidence>
<organism evidence="1">
    <name type="scientific">viral metagenome</name>
    <dbReference type="NCBI Taxonomy" id="1070528"/>
    <lineage>
        <taxon>unclassified sequences</taxon>
        <taxon>metagenomes</taxon>
        <taxon>organismal metagenomes</taxon>
    </lineage>
</organism>
<proteinExistence type="predicted"/>
<sequence>MPLKRLRGRGRVKKVKRVRRKFGLRRKKLSKRFLLHLLSDVTLAQRMARVLSGSDLERKFIQDNLAGGNTRLTQFVRRTPVQELDLNILLHTTDHYIVRLVDFYRLPDIRILLHVAKRWKVELVLKKDDKGFVYTHKIRRGGHLGTTKNVRLPVMLNYYYLDHEILIPLLTYDPAGIVLQYYSY</sequence>
<dbReference type="EMBL" id="MN739207">
    <property type="protein sequence ID" value="QHS93539.1"/>
    <property type="molecule type" value="Genomic_DNA"/>
</dbReference>
<protein>
    <submittedName>
        <fullName evidence="1">Uncharacterized protein</fullName>
    </submittedName>
</protein>
<name>A0A6C0BPK6_9ZZZZ</name>
<accession>A0A6C0BPK6</accession>